<comment type="caution">
    <text evidence="11">The sequence shown here is derived from an EMBL/GenBank/DDBJ whole genome shotgun (WGS) entry which is preliminary data.</text>
</comment>
<dbReference type="GO" id="GO:0042941">
    <property type="term" value="P:D-alanine transmembrane transport"/>
    <property type="evidence" value="ECO:0007669"/>
    <property type="project" value="TreeGrafter"/>
</dbReference>
<dbReference type="AlphaFoldDB" id="A0A7V7KGA6"/>
<keyword evidence="2" id="KW-0813">Transport</keyword>
<evidence type="ECO:0000256" key="8">
    <source>
        <dbReference type="ARBA" id="ARBA00023136"/>
    </source>
</evidence>
<feature type="transmembrane region" description="Helical" evidence="10">
    <location>
        <begin position="211"/>
        <end position="234"/>
    </location>
</feature>
<sequence>MNELVFFINNVLIAGSVSGSIYAIGAVGVTLVFSIMRFAHFAHADMMTFGAFMVLLLTLAFPGVGGVVGLPTPVVMLPLAIALTALLAVGIDRAFYKPLRAHGVKPIVLVIGSLGVTLMLQGLIRLFAGTGAQNLYLAGERKEIYRIALPIEGVRAPIVITEPQIILFVLTVTAVVGLHLFLNRSRLGKAMRAMSDNPDLARASGINTNTIVAVTWVIAGGLAAIAGTLLSLDVTFKPDLSFFLLLPIFAAAIVGGVGHPYGAIAGGFVVGFAETLAVFNWSVLLRPFRDSLPEWLAQAGNLAFVGTEYKIVVPFFILVAILVWRPTGIFKGKVI</sequence>
<evidence type="ECO:0000256" key="6">
    <source>
        <dbReference type="ARBA" id="ARBA00022970"/>
    </source>
</evidence>
<name>A0A7V7KGA6_9GAMM</name>
<evidence type="ECO:0000256" key="10">
    <source>
        <dbReference type="SAM" id="Phobius"/>
    </source>
</evidence>
<evidence type="ECO:0000256" key="3">
    <source>
        <dbReference type="ARBA" id="ARBA00022475"/>
    </source>
</evidence>
<proteinExistence type="inferred from homology"/>
<keyword evidence="7 10" id="KW-1133">Transmembrane helix</keyword>
<evidence type="ECO:0000256" key="7">
    <source>
        <dbReference type="ARBA" id="ARBA00022989"/>
    </source>
</evidence>
<keyword evidence="4" id="KW-0997">Cell inner membrane</keyword>
<evidence type="ECO:0000256" key="2">
    <source>
        <dbReference type="ARBA" id="ARBA00022448"/>
    </source>
</evidence>
<comment type="subcellular location">
    <subcellularLocation>
        <location evidence="1">Cell inner membrane</location>
        <topology evidence="1">Multi-pass membrane protein</topology>
    </subcellularLocation>
</comment>
<feature type="transmembrane region" description="Helical" evidence="10">
    <location>
        <begin position="240"/>
        <end position="257"/>
    </location>
</feature>
<evidence type="ECO:0000313" key="11">
    <source>
        <dbReference type="EMBL" id="KAA0010399.1"/>
    </source>
</evidence>
<feature type="transmembrane region" description="Helical" evidence="10">
    <location>
        <begin position="264"/>
        <end position="283"/>
    </location>
</feature>
<dbReference type="PANTHER" id="PTHR11795">
    <property type="entry name" value="BRANCHED-CHAIN AMINO ACID TRANSPORT SYSTEM PERMEASE PROTEIN LIVH"/>
    <property type="match status" value="1"/>
</dbReference>
<evidence type="ECO:0000256" key="5">
    <source>
        <dbReference type="ARBA" id="ARBA00022692"/>
    </source>
</evidence>
<feature type="transmembrane region" description="Helical" evidence="10">
    <location>
        <begin position="74"/>
        <end position="95"/>
    </location>
</feature>
<dbReference type="GO" id="GO:0015188">
    <property type="term" value="F:L-isoleucine transmembrane transporter activity"/>
    <property type="evidence" value="ECO:0007669"/>
    <property type="project" value="TreeGrafter"/>
</dbReference>
<reference evidence="11 12" key="1">
    <citation type="submission" date="2019-08" db="EMBL/GenBank/DDBJ databases">
        <title>Bioinformatics analysis of the strain L3 and L5.</title>
        <authorList>
            <person name="Li X."/>
        </authorList>
    </citation>
    <scope>NUCLEOTIDE SEQUENCE [LARGE SCALE GENOMIC DNA]</scope>
    <source>
        <strain evidence="11 12">L5</strain>
    </source>
</reference>
<dbReference type="GO" id="GO:0015192">
    <property type="term" value="F:L-phenylalanine transmembrane transporter activity"/>
    <property type="evidence" value="ECO:0007669"/>
    <property type="project" value="TreeGrafter"/>
</dbReference>
<keyword evidence="6" id="KW-0029">Amino-acid transport</keyword>
<dbReference type="GO" id="GO:0005886">
    <property type="term" value="C:plasma membrane"/>
    <property type="evidence" value="ECO:0007669"/>
    <property type="project" value="UniProtKB-SubCell"/>
</dbReference>
<evidence type="ECO:0000256" key="1">
    <source>
        <dbReference type="ARBA" id="ARBA00004429"/>
    </source>
</evidence>
<dbReference type="InterPro" id="IPR052157">
    <property type="entry name" value="BCAA_transport_permease"/>
</dbReference>
<feature type="transmembrane region" description="Helical" evidence="10">
    <location>
        <begin position="303"/>
        <end position="324"/>
    </location>
</feature>
<comment type="similarity">
    <text evidence="9">Belongs to the binding-protein-dependent transport system permease family. LivHM subfamily.</text>
</comment>
<dbReference type="Pfam" id="PF02653">
    <property type="entry name" value="BPD_transp_2"/>
    <property type="match status" value="1"/>
</dbReference>
<dbReference type="CDD" id="cd06582">
    <property type="entry name" value="TM_PBP1_LivH_like"/>
    <property type="match status" value="1"/>
</dbReference>
<dbReference type="GO" id="GO:0005304">
    <property type="term" value="F:L-valine transmembrane transporter activity"/>
    <property type="evidence" value="ECO:0007669"/>
    <property type="project" value="TreeGrafter"/>
</dbReference>
<dbReference type="GO" id="GO:1903806">
    <property type="term" value="P:L-isoleucine import across plasma membrane"/>
    <property type="evidence" value="ECO:0007669"/>
    <property type="project" value="TreeGrafter"/>
</dbReference>
<dbReference type="EMBL" id="VTPY01000007">
    <property type="protein sequence ID" value="KAA0010399.1"/>
    <property type="molecule type" value="Genomic_DNA"/>
</dbReference>
<evidence type="ECO:0000313" key="12">
    <source>
        <dbReference type="Proteomes" id="UP000486760"/>
    </source>
</evidence>
<feature type="transmembrane region" description="Helical" evidence="10">
    <location>
        <begin position="12"/>
        <end position="35"/>
    </location>
</feature>
<protein>
    <submittedName>
        <fullName evidence="11">Branched-chain amino acid ABC transporter permease</fullName>
    </submittedName>
</protein>
<feature type="transmembrane region" description="Helical" evidence="10">
    <location>
        <begin position="107"/>
        <end position="128"/>
    </location>
</feature>
<accession>A0A7V7KGA6</accession>
<dbReference type="GO" id="GO:0015808">
    <property type="term" value="P:L-alanine transport"/>
    <property type="evidence" value="ECO:0007669"/>
    <property type="project" value="TreeGrafter"/>
</dbReference>
<dbReference type="RefSeq" id="WP_149329781.1">
    <property type="nucleotide sequence ID" value="NZ_VTPY01000007.1"/>
</dbReference>
<keyword evidence="8 10" id="KW-0472">Membrane</keyword>
<evidence type="ECO:0000256" key="9">
    <source>
        <dbReference type="ARBA" id="ARBA00037998"/>
    </source>
</evidence>
<keyword evidence="5 10" id="KW-0812">Transmembrane</keyword>
<dbReference type="PANTHER" id="PTHR11795:SF371">
    <property type="entry name" value="HIGH-AFFINITY BRANCHED-CHAIN AMINO ACID TRANSPORT SYSTEM PERMEASE PROTEIN LIVH"/>
    <property type="match status" value="1"/>
</dbReference>
<dbReference type="GO" id="GO:0015190">
    <property type="term" value="F:L-leucine transmembrane transporter activity"/>
    <property type="evidence" value="ECO:0007669"/>
    <property type="project" value="TreeGrafter"/>
</dbReference>
<keyword evidence="12" id="KW-1185">Reference proteome</keyword>
<evidence type="ECO:0000256" key="4">
    <source>
        <dbReference type="ARBA" id="ARBA00022519"/>
    </source>
</evidence>
<feature type="transmembrane region" description="Helical" evidence="10">
    <location>
        <begin position="47"/>
        <end position="68"/>
    </location>
</feature>
<dbReference type="Proteomes" id="UP000486760">
    <property type="component" value="Unassembled WGS sequence"/>
</dbReference>
<gene>
    <name evidence="11" type="ORF">F0A17_18230</name>
</gene>
<feature type="transmembrane region" description="Helical" evidence="10">
    <location>
        <begin position="165"/>
        <end position="182"/>
    </location>
</feature>
<dbReference type="InterPro" id="IPR001851">
    <property type="entry name" value="ABC_transp_permease"/>
</dbReference>
<keyword evidence="3" id="KW-1003">Cell membrane</keyword>
<organism evidence="11 12">
    <name type="scientific">Billgrantia pellis</name>
    <dbReference type="NCBI Taxonomy" id="2606936"/>
    <lineage>
        <taxon>Bacteria</taxon>
        <taxon>Pseudomonadati</taxon>
        <taxon>Pseudomonadota</taxon>
        <taxon>Gammaproteobacteria</taxon>
        <taxon>Oceanospirillales</taxon>
        <taxon>Halomonadaceae</taxon>
        <taxon>Billgrantia</taxon>
    </lineage>
</organism>